<evidence type="ECO:0000256" key="2">
    <source>
        <dbReference type="ARBA" id="ARBA00022837"/>
    </source>
</evidence>
<reference evidence="5" key="1">
    <citation type="submission" date="2021-02" db="EMBL/GenBank/DDBJ databases">
        <authorList>
            <person name="Nowell W R."/>
        </authorList>
    </citation>
    <scope>NUCLEOTIDE SEQUENCE</scope>
</reference>
<dbReference type="PANTHER" id="PTHR23050">
    <property type="entry name" value="CALCIUM BINDING PROTEIN"/>
    <property type="match status" value="1"/>
</dbReference>
<dbReference type="InterPro" id="IPR018247">
    <property type="entry name" value="EF_Hand_1_Ca_BS"/>
</dbReference>
<evidence type="ECO:0000313" key="7">
    <source>
        <dbReference type="Proteomes" id="UP000663854"/>
    </source>
</evidence>
<accession>A0A813TQV2</accession>
<dbReference type="PROSITE" id="PS00018">
    <property type="entry name" value="EF_HAND_1"/>
    <property type="match status" value="1"/>
</dbReference>
<evidence type="ECO:0000313" key="5">
    <source>
        <dbReference type="EMBL" id="CAF0818013.1"/>
    </source>
</evidence>
<protein>
    <recommendedName>
        <fullName evidence="4">EF-hand domain-containing protein</fullName>
    </recommendedName>
</protein>
<feature type="domain" description="EF-hand" evidence="4">
    <location>
        <begin position="155"/>
        <end position="190"/>
    </location>
</feature>
<feature type="domain" description="EF-hand" evidence="4">
    <location>
        <begin position="191"/>
        <end position="226"/>
    </location>
</feature>
<dbReference type="Pfam" id="PF13499">
    <property type="entry name" value="EF-hand_7"/>
    <property type="match status" value="1"/>
</dbReference>
<dbReference type="EMBL" id="CAJNOH010000055">
    <property type="protein sequence ID" value="CAF0818013.1"/>
    <property type="molecule type" value="Genomic_DNA"/>
</dbReference>
<dbReference type="SMART" id="SM00054">
    <property type="entry name" value="EFh"/>
    <property type="match status" value="2"/>
</dbReference>
<dbReference type="EMBL" id="CAJNOL010000086">
    <property type="protein sequence ID" value="CAF0831695.1"/>
    <property type="molecule type" value="Genomic_DNA"/>
</dbReference>
<dbReference type="InterPro" id="IPR050145">
    <property type="entry name" value="Centrin_CML-like"/>
</dbReference>
<keyword evidence="1" id="KW-0677">Repeat</keyword>
<feature type="compositionally biased region" description="Polar residues" evidence="3">
    <location>
        <begin position="1"/>
        <end position="23"/>
    </location>
</feature>
<dbReference type="InterPro" id="IPR002048">
    <property type="entry name" value="EF_hand_dom"/>
</dbReference>
<dbReference type="Proteomes" id="UP000663870">
    <property type="component" value="Unassembled WGS sequence"/>
</dbReference>
<sequence>MSIKRTNSQSHIQNRQSNDSTIRPSDRYIFNDNKPMQITSSNTQIRTSNGVLLKKSQKLIQSSKQKRQIAPDKIKLMRHVFTTISNSQSMSVEHLNDALLALGHDPQKDISYQDFLIEHELIEPNGTFSSLLDYEHYALLVLEYEEKLHREEEAFRRLDLKVAFECFDLNKDGMIDANELSVVMNILGFSITDREAKEMIEFADHDKDSLLSFDEFLIVFTQISTINTSQGVEQ</sequence>
<organism evidence="5 7">
    <name type="scientific">Rotaria sordida</name>
    <dbReference type="NCBI Taxonomy" id="392033"/>
    <lineage>
        <taxon>Eukaryota</taxon>
        <taxon>Metazoa</taxon>
        <taxon>Spiralia</taxon>
        <taxon>Gnathifera</taxon>
        <taxon>Rotifera</taxon>
        <taxon>Eurotatoria</taxon>
        <taxon>Bdelloidea</taxon>
        <taxon>Philodinida</taxon>
        <taxon>Philodinidae</taxon>
        <taxon>Rotaria</taxon>
    </lineage>
</organism>
<evidence type="ECO:0000259" key="4">
    <source>
        <dbReference type="PROSITE" id="PS50222"/>
    </source>
</evidence>
<dbReference type="AlphaFoldDB" id="A0A813TQV2"/>
<proteinExistence type="predicted"/>
<dbReference type="CDD" id="cd00051">
    <property type="entry name" value="EFh"/>
    <property type="match status" value="1"/>
</dbReference>
<keyword evidence="8" id="KW-1185">Reference proteome</keyword>
<keyword evidence="2" id="KW-0106">Calcium</keyword>
<evidence type="ECO:0000313" key="8">
    <source>
        <dbReference type="Proteomes" id="UP000663870"/>
    </source>
</evidence>
<gene>
    <name evidence="6" type="ORF">JXQ802_LOCUS5727</name>
    <name evidence="5" type="ORF">PYM288_LOCUS5433</name>
</gene>
<evidence type="ECO:0000256" key="1">
    <source>
        <dbReference type="ARBA" id="ARBA00022737"/>
    </source>
</evidence>
<evidence type="ECO:0000256" key="3">
    <source>
        <dbReference type="SAM" id="MobiDB-lite"/>
    </source>
</evidence>
<dbReference type="Gene3D" id="1.10.238.10">
    <property type="entry name" value="EF-hand"/>
    <property type="match status" value="1"/>
</dbReference>
<dbReference type="PROSITE" id="PS50222">
    <property type="entry name" value="EF_HAND_2"/>
    <property type="match status" value="2"/>
</dbReference>
<comment type="caution">
    <text evidence="5">The sequence shown here is derived from an EMBL/GenBank/DDBJ whole genome shotgun (WGS) entry which is preliminary data.</text>
</comment>
<dbReference type="InterPro" id="IPR011992">
    <property type="entry name" value="EF-hand-dom_pair"/>
</dbReference>
<dbReference type="Proteomes" id="UP000663854">
    <property type="component" value="Unassembled WGS sequence"/>
</dbReference>
<evidence type="ECO:0000313" key="6">
    <source>
        <dbReference type="EMBL" id="CAF0831695.1"/>
    </source>
</evidence>
<dbReference type="SUPFAM" id="SSF47473">
    <property type="entry name" value="EF-hand"/>
    <property type="match status" value="1"/>
</dbReference>
<dbReference type="GO" id="GO:0005509">
    <property type="term" value="F:calcium ion binding"/>
    <property type="evidence" value="ECO:0007669"/>
    <property type="project" value="InterPro"/>
</dbReference>
<name>A0A813TQV2_9BILA</name>
<dbReference type="FunFam" id="1.10.238.10:FF:000003">
    <property type="entry name" value="Calmodulin A"/>
    <property type="match status" value="1"/>
</dbReference>
<feature type="region of interest" description="Disordered" evidence="3">
    <location>
        <begin position="1"/>
        <end position="26"/>
    </location>
</feature>